<accession>A0A2U9NMZ6</accession>
<dbReference type="Gene3D" id="3.90.1180.10">
    <property type="entry name" value="Ribosomal protein L13"/>
    <property type="match status" value="1"/>
</dbReference>
<dbReference type="GO" id="GO:0005762">
    <property type="term" value="C:mitochondrial large ribosomal subunit"/>
    <property type="evidence" value="ECO:0007669"/>
    <property type="project" value="TreeGrafter"/>
</dbReference>
<protein>
    <recommendedName>
        <fullName evidence="4">Large ribosomal subunit protein uL13c</fullName>
    </recommendedName>
</protein>
<dbReference type="GO" id="GO:0003729">
    <property type="term" value="F:mRNA binding"/>
    <property type="evidence" value="ECO:0007669"/>
    <property type="project" value="TreeGrafter"/>
</dbReference>
<evidence type="ECO:0000313" key="5">
    <source>
        <dbReference type="EMBL" id="AWT38462.1"/>
    </source>
</evidence>
<comment type="subunit">
    <text evidence="4">Part of the 50S ribosomal subunit.</text>
</comment>
<dbReference type="InterPro" id="IPR036899">
    <property type="entry name" value="Ribosomal_uL13_sf"/>
</dbReference>
<evidence type="ECO:0000256" key="3">
    <source>
        <dbReference type="ARBA" id="ARBA00023274"/>
    </source>
</evidence>
<dbReference type="SUPFAM" id="SSF52161">
    <property type="entry name" value="Ribosomal protein L13"/>
    <property type="match status" value="1"/>
</dbReference>
<geneLocation type="chloroplast" evidence="5"/>
<dbReference type="GO" id="GO:0006412">
    <property type="term" value="P:translation"/>
    <property type="evidence" value="ECO:0007669"/>
    <property type="project" value="UniProtKB-UniRule"/>
</dbReference>
<dbReference type="AlphaFoldDB" id="A0A2U9NMZ6"/>
<organism evidence="5">
    <name type="scientific">Sundstroemia setigera</name>
    <dbReference type="NCBI Taxonomy" id="3005"/>
    <lineage>
        <taxon>Eukaryota</taxon>
        <taxon>Sar</taxon>
        <taxon>Stramenopiles</taxon>
        <taxon>Ochrophyta</taxon>
        <taxon>Bacillariophyta</taxon>
        <taxon>Coscinodiscophyceae</taxon>
        <taxon>Rhizosoleniophycidae</taxon>
        <taxon>Rhizosoleniales</taxon>
        <taxon>Rhizosoleniaceae</taxon>
        <taxon>Sundstroemia</taxon>
    </lineage>
</organism>
<proteinExistence type="inferred from homology"/>
<name>A0A2U9NMZ6_9STRA</name>
<keyword evidence="2 4" id="KW-0689">Ribosomal protein</keyword>
<comment type="subcellular location">
    <subcellularLocation>
        <location evidence="4">Plastid</location>
        <location evidence="4">Chloroplast</location>
    </subcellularLocation>
</comment>
<dbReference type="PIRSF" id="PIRSF002181">
    <property type="entry name" value="Ribosomal_L13"/>
    <property type="match status" value="1"/>
</dbReference>
<comment type="similarity">
    <text evidence="1 4">Belongs to the universal ribosomal protein uL13 family.</text>
</comment>
<keyword evidence="3 4" id="KW-0687">Ribonucleoprotein</keyword>
<evidence type="ECO:0000256" key="1">
    <source>
        <dbReference type="ARBA" id="ARBA00006227"/>
    </source>
</evidence>
<evidence type="ECO:0000256" key="2">
    <source>
        <dbReference type="ARBA" id="ARBA00022980"/>
    </source>
</evidence>
<sequence>MMNDTFIPSSHYTEKKWYIIDASEKPLGRLSTIVASVLQGKHKLDYHPAVDAGDYVIVINAEEMQLDSWTIGHAKYRAYNPGRPGSSLKIFFEKVPQRIVESAVRNMLPKGLRQKFYNRLKVYSGSEHPHLAQNPILLELN</sequence>
<dbReference type="NCBIfam" id="TIGR01066">
    <property type="entry name" value="rplM_bact"/>
    <property type="match status" value="1"/>
</dbReference>
<dbReference type="Pfam" id="PF00572">
    <property type="entry name" value="Ribosomal_L13"/>
    <property type="match status" value="1"/>
</dbReference>
<dbReference type="HAMAP" id="MF_01366">
    <property type="entry name" value="Ribosomal_uL13"/>
    <property type="match status" value="1"/>
</dbReference>
<reference evidence="5" key="1">
    <citation type="journal article" date="2018" name="Adv. Bot. Res.">
        <title>Evolution of the Plastid Genomes in Diatoms.</title>
        <authorList>
            <person name="Yu M."/>
            <person name="Ashworth M.P."/>
            <person name="Hajrah N.H."/>
            <person name="Khiyami M.A."/>
            <person name="Sabir M.J."/>
            <person name="Alhebshi A.M."/>
            <person name="Al-Malki A.L."/>
            <person name="Sabir J.S.M."/>
            <person name="Theriot E.C."/>
            <person name="Jansen R.K."/>
        </authorList>
    </citation>
    <scope>NUCLEOTIDE SEQUENCE</scope>
</reference>
<dbReference type="PANTHER" id="PTHR11545:SF41">
    <property type="entry name" value="50S RIBOSOMAL PROTEIN L13, CHLOROPLASTIC"/>
    <property type="match status" value="1"/>
</dbReference>
<dbReference type="CDD" id="cd00392">
    <property type="entry name" value="Ribosomal_L13"/>
    <property type="match status" value="1"/>
</dbReference>
<dbReference type="PANTHER" id="PTHR11545">
    <property type="entry name" value="RIBOSOMAL PROTEIN L13"/>
    <property type="match status" value="1"/>
</dbReference>
<dbReference type="InterPro" id="IPR005823">
    <property type="entry name" value="Ribosomal_uL13_bac-type"/>
</dbReference>
<keyword evidence="5" id="KW-0934">Plastid</keyword>
<dbReference type="GeneID" id="36958260"/>
<dbReference type="GO" id="GO:0017148">
    <property type="term" value="P:negative regulation of translation"/>
    <property type="evidence" value="ECO:0007669"/>
    <property type="project" value="TreeGrafter"/>
</dbReference>
<dbReference type="InterPro" id="IPR005822">
    <property type="entry name" value="Ribosomal_uL13"/>
</dbReference>
<dbReference type="GO" id="GO:0009507">
    <property type="term" value="C:chloroplast"/>
    <property type="evidence" value="ECO:0007669"/>
    <property type="project" value="UniProtKB-SubCell"/>
</dbReference>
<dbReference type="RefSeq" id="YP_009496022.1">
    <property type="nucleotide sequence ID" value="NC_037996.1"/>
</dbReference>
<keyword evidence="5" id="KW-0150">Chloroplast</keyword>
<dbReference type="GO" id="GO:0003735">
    <property type="term" value="F:structural constituent of ribosome"/>
    <property type="evidence" value="ECO:0007669"/>
    <property type="project" value="InterPro"/>
</dbReference>
<gene>
    <name evidence="4 5" type="primary">rpl13</name>
</gene>
<dbReference type="EMBL" id="MG755793">
    <property type="protein sequence ID" value="AWT38462.1"/>
    <property type="molecule type" value="Genomic_DNA"/>
</dbReference>
<evidence type="ECO:0000256" key="4">
    <source>
        <dbReference type="HAMAP-Rule" id="MF_01366"/>
    </source>
</evidence>